<comment type="similarity">
    <text evidence="2">Belongs to the CSC1 (TC 1.A.17) family.</text>
</comment>
<dbReference type="InterPro" id="IPR045122">
    <property type="entry name" value="Csc1-like"/>
</dbReference>
<keyword evidence="6 8" id="KW-0472">Membrane</keyword>
<feature type="domain" description="CSC1/OSCA1-like cytosolic" evidence="11">
    <location>
        <begin position="186"/>
        <end position="371"/>
    </location>
</feature>
<reference evidence="12 13" key="1">
    <citation type="submission" date="2016-07" db="EMBL/GenBank/DDBJ databases">
        <title>Pervasive Adenine N6-methylation of Active Genes in Fungi.</title>
        <authorList>
            <consortium name="DOE Joint Genome Institute"/>
            <person name="Mondo S.J."/>
            <person name="Dannebaum R.O."/>
            <person name="Kuo R.C."/>
            <person name="Labutti K."/>
            <person name="Haridas S."/>
            <person name="Kuo A."/>
            <person name="Salamov A."/>
            <person name="Ahrendt S.R."/>
            <person name="Lipzen A."/>
            <person name="Sullivan W."/>
            <person name="Andreopoulos W.B."/>
            <person name="Clum A."/>
            <person name="Lindquist E."/>
            <person name="Daum C."/>
            <person name="Ramamoorthy G.K."/>
            <person name="Gryganskyi A."/>
            <person name="Culley D."/>
            <person name="Magnuson J.K."/>
            <person name="James T.Y."/>
            <person name="O'Malley M.A."/>
            <person name="Stajich J.E."/>
            <person name="Spatafora J.W."/>
            <person name="Visel A."/>
            <person name="Grigoriev I.V."/>
        </authorList>
    </citation>
    <scope>NUCLEOTIDE SEQUENCE [LARGE SCALE GENOMIC DNA]</scope>
    <source>
        <strain evidence="12 13">CBS 931.73</strain>
    </source>
</reference>
<dbReference type="Proteomes" id="UP000193498">
    <property type="component" value="Unassembled WGS sequence"/>
</dbReference>
<comment type="subcellular location">
    <subcellularLocation>
        <location evidence="1">Membrane</location>
        <topology evidence="1">Multi-pass membrane protein</topology>
    </subcellularLocation>
</comment>
<evidence type="ECO:0000256" key="8">
    <source>
        <dbReference type="SAM" id="Phobius"/>
    </source>
</evidence>
<dbReference type="PANTHER" id="PTHR13018:SF5">
    <property type="entry name" value="RE44586P"/>
    <property type="match status" value="1"/>
</dbReference>
<evidence type="ECO:0000256" key="2">
    <source>
        <dbReference type="ARBA" id="ARBA00007779"/>
    </source>
</evidence>
<dbReference type="GO" id="GO:0005227">
    <property type="term" value="F:calcium-activated cation channel activity"/>
    <property type="evidence" value="ECO:0007669"/>
    <property type="project" value="InterPro"/>
</dbReference>
<feature type="transmembrane region" description="Helical" evidence="8">
    <location>
        <begin position="384"/>
        <end position="408"/>
    </location>
</feature>
<accession>A0A1Y1XWW6</accession>
<feature type="compositionally biased region" description="Polar residues" evidence="7">
    <location>
        <begin position="817"/>
        <end position="836"/>
    </location>
</feature>
<feature type="domain" description="CSC1/OSCA1-like N-terminal transmembrane" evidence="10">
    <location>
        <begin position="15"/>
        <end position="163"/>
    </location>
</feature>
<feature type="transmembrane region" description="Helical" evidence="8">
    <location>
        <begin position="437"/>
        <end position="458"/>
    </location>
</feature>
<feature type="transmembrane region" description="Helical" evidence="8">
    <location>
        <begin position="18"/>
        <end position="39"/>
    </location>
</feature>
<evidence type="ECO:0000313" key="12">
    <source>
        <dbReference type="EMBL" id="ORX90223.1"/>
    </source>
</evidence>
<proteinExistence type="inferred from homology"/>
<keyword evidence="3" id="KW-0813">Transport</keyword>
<feature type="transmembrane region" description="Helical" evidence="8">
    <location>
        <begin position="143"/>
        <end position="162"/>
    </location>
</feature>
<evidence type="ECO:0000256" key="5">
    <source>
        <dbReference type="ARBA" id="ARBA00022989"/>
    </source>
</evidence>
<evidence type="ECO:0000256" key="4">
    <source>
        <dbReference type="ARBA" id="ARBA00022692"/>
    </source>
</evidence>
<organism evidence="12 13">
    <name type="scientific">Basidiobolus meristosporus CBS 931.73</name>
    <dbReference type="NCBI Taxonomy" id="1314790"/>
    <lineage>
        <taxon>Eukaryota</taxon>
        <taxon>Fungi</taxon>
        <taxon>Fungi incertae sedis</taxon>
        <taxon>Zoopagomycota</taxon>
        <taxon>Entomophthoromycotina</taxon>
        <taxon>Basidiobolomycetes</taxon>
        <taxon>Basidiobolales</taxon>
        <taxon>Basidiobolaceae</taxon>
        <taxon>Basidiobolus</taxon>
    </lineage>
</organism>
<sequence length="878" mass="100322">PGSPKDQASSTPALETQLLITACFGVPLFLIFCFLRRTWHSMYTPRSRLRRNAPPPIPNTFFGWIIPVLRYPQNDMLERVGLDAVILLKFFKMSILLFASCSLFGITILLPINYTNAIDSQNDSLPFSAALTKLSIPPGSKVFAAHSVFTWLFSLLTFYFLYRSYEQYIYLRWTYLIGVSKSVGGRSVIVTAIPEKLRSNAALQEFFEKLNVGPVETAHVCPHLQELPRILEKREEYLRKLEDAYVRYIGNPCKLKDLDPDQLVDPAWDSEGASENAKLIEKLKRPLMRSGVFGLFGTKVDMIEHYHKLLKNYDFLVTKARSLSYPPTTVGFVTFTNQNSANIVAQTLTHTRAFTCITKLAPDPRDISWKNLYRTKREILIRKSIIEVAIFFLMFFWAYPVATLASWLSADTLQKLFPNIKEWTNQSNFAKGVILKFLPSIFMLIFMAILPFILESLIKFQKKPSRSLIELAVLKKYFLFQLINVLLIFTVASTFFTSFYAILDKPTEIATILGKQLPLFAPFFINYVTILGLGYLPLKLVQLGPMILLIFRRLFCSSPRDYAELLTPVNIDYGWVYPIPMLVFVIVLTYSVMTPLILVFGVAYFSIAYLFHKYNFLYVYFRRFETGGKFWPVVVRRLVIGIFIFQLTMLGVLLLNNAFAPGISIAPLFIITIYFYHYVIRNFEKRSRYLPLELSELVTPGLPGETVHRDMQPIKDLDLLDDDQYEAKPTRRTDFRESPMSRCPGVLDASERAYSHPAIVGTLPQLWLPRKVDSDTGTQVSNSEKINDNNSDEDSPTKERGSDQPDEIDGHDDNQLDDNSSNTRPTTSTGTSQGPNKNPDGRQMGVLKSEDPLLQIGYRVKRALRDGTRTIAKLNMID</sequence>
<evidence type="ECO:0000256" key="3">
    <source>
        <dbReference type="ARBA" id="ARBA00022448"/>
    </source>
</evidence>
<feature type="transmembrane region" description="Helical" evidence="8">
    <location>
        <begin position="572"/>
        <end position="590"/>
    </location>
</feature>
<dbReference type="FunCoup" id="A0A1Y1XWW6">
    <property type="interactions" value="177"/>
</dbReference>
<feature type="transmembrane region" description="Helical" evidence="8">
    <location>
        <begin position="659"/>
        <end position="679"/>
    </location>
</feature>
<dbReference type="Pfam" id="PF13967">
    <property type="entry name" value="RSN1_TM"/>
    <property type="match status" value="1"/>
</dbReference>
<feature type="transmembrane region" description="Helical" evidence="8">
    <location>
        <begin position="596"/>
        <end position="621"/>
    </location>
</feature>
<feature type="transmembrane region" description="Helical" evidence="8">
    <location>
        <begin position="633"/>
        <end position="653"/>
    </location>
</feature>
<evidence type="ECO:0000256" key="6">
    <source>
        <dbReference type="ARBA" id="ARBA00023136"/>
    </source>
</evidence>
<dbReference type="InterPro" id="IPR032880">
    <property type="entry name" value="CSC1/OSCA1-like_N"/>
</dbReference>
<keyword evidence="4 8" id="KW-0812">Transmembrane</keyword>
<feature type="transmembrane region" description="Helical" evidence="8">
    <location>
        <begin position="523"/>
        <end position="551"/>
    </location>
</feature>
<keyword evidence="13" id="KW-1185">Reference proteome</keyword>
<dbReference type="AlphaFoldDB" id="A0A1Y1XWW6"/>
<feature type="region of interest" description="Disordered" evidence="7">
    <location>
        <begin position="722"/>
        <end position="742"/>
    </location>
</feature>
<feature type="transmembrane region" description="Helical" evidence="8">
    <location>
        <begin position="95"/>
        <end position="114"/>
    </location>
</feature>
<evidence type="ECO:0000256" key="1">
    <source>
        <dbReference type="ARBA" id="ARBA00004141"/>
    </source>
</evidence>
<dbReference type="EMBL" id="MCFE01000391">
    <property type="protein sequence ID" value="ORX90223.1"/>
    <property type="molecule type" value="Genomic_DNA"/>
</dbReference>
<evidence type="ECO:0000313" key="13">
    <source>
        <dbReference type="Proteomes" id="UP000193498"/>
    </source>
</evidence>
<dbReference type="OrthoDB" id="1689567at2759"/>
<feature type="region of interest" description="Disordered" evidence="7">
    <location>
        <begin position="771"/>
        <end position="849"/>
    </location>
</feature>
<dbReference type="GO" id="GO:0005886">
    <property type="term" value="C:plasma membrane"/>
    <property type="evidence" value="ECO:0007669"/>
    <property type="project" value="TreeGrafter"/>
</dbReference>
<dbReference type="InterPro" id="IPR027815">
    <property type="entry name" value="CSC1/OSCA1-like_cyt"/>
</dbReference>
<dbReference type="PANTHER" id="PTHR13018">
    <property type="entry name" value="PROBABLE MEMBRANE PROTEIN DUF221-RELATED"/>
    <property type="match status" value="1"/>
</dbReference>
<dbReference type="InterPro" id="IPR003864">
    <property type="entry name" value="CSC1/OSCA1-like_7TM"/>
</dbReference>
<gene>
    <name evidence="12" type="ORF">K493DRAFT_231173</name>
</gene>
<protein>
    <submittedName>
        <fullName evidence="12">DUF221-domain-containing protein</fullName>
    </submittedName>
</protein>
<evidence type="ECO:0000256" key="7">
    <source>
        <dbReference type="SAM" id="MobiDB-lite"/>
    </source>
</evidence>
<feature type="transmembrane region" description="Helical" evidence="8">
    <location>
        <begin position="478"/>
        <end position="503"/>
    </location>
</feature>
<evidence type="ECO:0000259" key="10">
    <source>
        <dbReference type="Pfam" id="PF13967"/>
    </source>
</evidence>
<name>A0A1Y1XWW6_9FUNG</name>
<keyword evidence="5 8" id="KW-1133">Transmembrane helix</keyword>
<comment type="caution">
    <text evidence="12">The sequence shown here is derived from an EMBL/GenBank/DDBJ whole genome shotgun (WGS) entry which is preliminary data.</text>
</comment>
<dbReference type="InParanoid" id="A0A1Y1XWW6"/>
<feature type="compositionally biased region" description="Basic and acidic residues" evidence="7">
    <location>
        <begin position="725"/>
        <end position="739"/>
    </location>
</feature>
<dbReference type="Pfam" id="PF14703">
    <property type="entry name" value="PHM7_cyt"/>
    <property type="match status" value="1"/>
</dbReference>
<feature type="non-terminal residue" evidence="12">
    <location>
        <position position="1"/>
    </location>
</feature>
<evidence type="ECO:0000259" key="9">
    <source>
        <dbReference type="Pfam" id="PF02714"/>
    </source>
</evidence>
<dbReference type="Pfam" id="PF02714">
    <property type="entry name" value="RSN1_7TM"/>
    <property type="match status" value="1"/>
</dbReference>
<feature type="compositionally biased region" description="Polar residues" evidence="7">
    <location>
        <begin position="775"/>
        <end position="784"/>
    </location>
</feature>
<feature type="domain" description="CSC1/OSCA1-like 7TM region" evidence="9">
    <location>
        <begin position="382"/>
        <end position="652"/>
    </location>
</feature>
<evidence type="ECO:0000259" key="11">
    <source>
        <dbReference type="Pfam" id="PF14703"/>
    </source>
</evidence>